<name>A0AA38T0D1_9ASTR</name>
<dbReference type="PANTHER" id="PTHR11439:SF496">
    <property type="entry name" value="RNA-DIRECTED DNA POLYMERASE"/>
    <property type="match status" value="1"/>
</dbReference>
<proteinExistence type="predicted"/>
<feature type="region of interest" description="Disordered" evidence="2">
    <location>
        <begin position="1"/>
        <end position="22"/>
    </location>
</feature>
<reference evidence="3" key="1">
    <citation type="submission" date="2023-03" db="EMBL/GenBank/DDBJ databases">
        <title>Chromosome-scale reference genome and RAD-based genetic map of yellow starthistle (Centaurea solstitialis) reveal putative structural variation and QTLs associated with invader traits.</title>
        <authorList>
            <person name="Reatini B."/>
            <person name="Cang F.A."/>
            <person name="Jiang Q."/>
            <person name="Mckibben M.T.W."/>
            <person name="Barker M.S."/>
            <person name="Rieseberg L.H."/>
            <person name="Dlugosch K.M."/>
        </authorList>
    </citation>
    <scope>NUCLEOTIDE SEQUENCE</scope>
    <source>
        <strain evidence="3">CAN-66</strain>
        <tissue evidence="3">Leaf</tissue>
    </source>
</reference>
<comment type="caution">
    <text evidence="3">The sequence shown here is derived from an EMBL/GenBank/DDBJ whole genome shotgun (WGS) entry which is preliminary data.</text>
</comment>
<feature type="compositionally biased region" description="Low complexity" evidence="2">
    <location>
        <begin position="610"/>
        <end position="620"/>
    </location>
</feature>
<sequence>MQFSDSEKLGSENSSIRISDFSEARPQIRGSFSDSENKVFRFGKGEFSDSEKKDLGEATYILGIKIYRNKSRRLIGISQGTYIDKILKRFRMDESTKGFIPMQHGIVLSKAQCPVSSKDQDKMKSVPYASAIGSIMYAMLCTRPDVAYSISVTSRYQLNPGSEDEISVTGYTDASFQTDIDDFKSQSDYVFTLNGGTISLKSSKQDTIADSTTEAEYIAASDAAKEAVWLRNFISDLRVVASISRPVDIYCDNSGAVTQAKEPREHHKSRHVLRKYHHIREIIGRGDVRICKIPTDENVADPLTKPLARIKYEGRANPYIELQNQVKDLALKVYEYDKKIKKANNMTTVAESKLASEHALVLKFSIKLAHSKDKVNMLSIAKKTIEDNVASLNDNITDLQKKLNEAELLSRVSVQKYDVIFAQRTNLFEKIKDMEHKFPKRGQTDQTIHMNQPKEFNYYNPKEGIGYKSPCYLKRAISKTHTMYDLRYMSLGYKIVFMKESDDPEQLMEIEKKEKDRKNKHSIPFNYTSLNASYAAHEIPLSKDYTPSYTEAEMNQEVPILSKIFNDNRTFFEKRTATLEADLEDERRMSLRENDLFLSKINELEKALKSKSTSKSSQSTFGTRDNSRHHHHTWNVNALDFRPSSTFSQNSNSMVLRSPICTTISYMDDITCTAPKTMVRISEIVSDDCTNRVGENGRSPGTSKPGNFVPTKAPRKDKG</sequence>
<keyword evidence="1" id="KW-0175">Coiled coil</keyword>
<feature type="compositionally biased region" description="Basic and acidic residues" evidence="2">
    <location>
        <begin position="1"/>
        <end position="10"/>
    </location>
</feature>
<evidence type="ECO:0000256" key="1">
    <source>
        <dbReference type="SAM" id="Coils"/>
    </source>
</evidence>
<dbReference type="EMBL" id="JARYMX010000006">
    <property type="protein sequence ID" value="KAJ9545161.1"/>
    <property type="molecule type" value="Genomic_DNA"/>
</dbReference>
<feature type="region of interest" description="Disordered" evidence="2">
    <location>
        <begin position="690"/>
        <end position="719"/>
    </location>
</feature>
<evidence type="ECO:0000256" key="2">
    <source>
        <dbReference type="SAM" id="MobiDB-lite"/>
    </source>
</evidence>
<organism evidence="3 4">
    <name type="scientific">Centaurea solstitialis</name>
    <name type="common">yellow star-thistle</name>
    <dbReference type="NCBI Taxonomy" id="347529"/>
    <lineage>
        <taxon>Eukaryota</taxon>
        <taxon>Viridiplantae</taxon>
        <taxon>Streptophyta</taxon>
        <taxon>Embryophyta</taxon>
        <taxon>Tracheophyta</taxon>
        <taxon>Spermatophyta</taxon>
        <taxon>Magnoliopsida</taxon>
        <taxon>eudicotyledons</taxon>
        <taxon>Gunneridae</taxon>
        <taxon>Pentapetalae</taxon>
        <taxon>asterids</taxon>
        <taxon>campanulids</taxon>
        <taxon>Asterales</taxon>
        <taxon>Asteraceae</taxon>
        <taxon>Carduoideae</taxon>
        <taxon>Cardueae</taxon>
        <taxon>Centaureinae</taxon>
        <taxon>Centaurea</taxon>
    </lineage>
</organism>
<dbReference type="Proteomes" id="UP001172457">
    <property type="component" value="Chromosome 6"/>
</dbReference>
<evidence type="ECO:0000313" key="4">
    <source>
        <dbReference type="Proteomes" id="UP001172457"/>
    </source>
</evidence>
<evidence type="ECO:0000313" key="3">
    <source>
        <dbReference type="EMBL" id="KAJ9545161.1"/>
    </source>
</evidence>
<accession>A0AA38T0D1</accession>
<feature type="coiled-coil region" evidence="1">
    <location>
        <begin position="382"/>
        <end position="409"/>
    </location>
</feature>
<dbReference type="CDD" id="cd09272">
    <property type="entry name" value="RNase_HI_RT_Ty1"/>
    <property type="match status" value="1"/>
</dbReference>
<keyword evidence="4" id="KW-1185">Reference proteome</keyword>
<dbReference type="PANTHER" id="PTHR11439">
    <property type="entry name" value="GAG-POL-RELATED RETROTRANSPOSON"/>
    <property type="match status" value="1"/>
</dbReference>
<protein>
    <submittedName>
        <fullName evidence="3">Uncharacterized protein</fullName>
    </submittedName>
</protein>
<gene>
    <name evidence="3" type="ORF">OSB04_024868</name>
</gene>
<dbReference type="AlphaFoldDB" id="A0AA38T0D1"/>
<feature type="region of interest" description="Disordered" evidence="2">
    <location>
        <begin position="608"/>
        <end position="629"/>
    </location>
</feature>